<sequence>MNLSKLLAEAGISAVQPIRFGSGEFCQLDLSKNNPSLERIDLNDEEQFTAQVFGQLKANGARVGIGGYLEERGLYSRSELFTEDEPRTIHLGIDLWAQAGTAVYAPFKGVVHSFDNRRFHGDYGPVIILEHEEAGLTFYTLYGHLSTMSLHGLYEGKPIRKGEQFASLGAYHENFHWPPHLHFQLIMNMEGFHGDYPGVCKASEKGRYLQNCPNPEFIVMAGIH</sequence>
<dbReference type="InterPro" id="IPR016047">
    <property type="entry name" value="M23ase_b-sheet_dom"/>
</dbReference>
<evidence type="ECO:0000313" key="2">
    <source>
        <dbReference type="EMBL" id="GHE71732.1"/>
    </source>
</evidence>
<dbReference type="RefSeq" id="WP_189631086.1">
    <property type="nucleotide sequence ID" value="NZ_BNAG01000004.1"/>
</dbReference>
<dbReference type="InterPro" id="IPR011055">
    <property type="entry name" value="Dup_hybrid_motif"/>
</dbReference>
<dbReference type="CDD" id="cd12797">
    <property type="entry name" value="M23_peptidase"/>
    <property type="match status" value="1"/>
</dbReference>
<dbReference type="PANTHER" id="PTHR21666:SF270">
    <property type="entry name" value="MUREIN HYDROLASE ACTIVATOR ENVC"/>
    <property type="match status" value="1"/>
</dbReference>
<proteinExistence type="predicted"/>
<evidence type="ECO:0000313" key="3">
    <source>
        <dbReference type="Proteomes" id="UP000658258"/>
    </source>
</evidence>
<feature type="domain" description="M23ase beta-sheet core" evidence="1">
    <location>
        <begin position="89"/>
        <end position="187"/>
    </location>
</feature>
<dbReference type="PANTHER" id="PTHR21666">
    <property type="entry name" value="PEPTIDASE-RELATED"/>
    <property type="match status" value="1"/>
</dbReference>
<dbReference type="Proteomes" id="UP000658258">
    <property type="component" value="Unassembled WGS sequence"/>
</dbReference>
<dbReference type="EMBL" id="BNAG01000004">
    <property type="protein sequence ID" value="GHE71732.1"/>
    <property type="molecule type" value="Genomic_DNA"/>
</dbReference>
<keyword evidence="3" id="KW-1185">Reference proteome</keyword>
<evidence type="ECO:0000259" key="1">
    <source>
        <dbReference type="Pfam" id="PF01551"/>
    </source>
</evidence>
<gene>
    <name evidence="2" type="ORF">GCM10011340_29810</name>
</gene>
<dbReference type="Gene3D" id="2.70.70.10">
    <property type="entry name" value="Glucose Permease (Domain IIA)"/>
    <property type="match status" value="1"/>
</dbReference>
<protein>
    <recommendedName>
        <fullName evidence="1">M23ase beta-sheet core domain-containing protein</fullName>
    </recommendedName>
</protein>
<dbReference type="Pfam" id="PF01551">
    <property type="entry name" value="Peptidase_M23"/>
    <property type="match status" value="1"/>
</dbReference>
<comment type="caution">
    <text evidence="2">The sequence shown here is derived from an EMBL/GenBank/DDBJ whole genome shotgun (WGS) entry which is preliminary data.</text>
</comment>
<dbReference type="InterPro" id="IPR050570">
    <property type="entry name" value="Cell_wall_metabolism_enzyme"/>
</dbReference>
<accession>A0ABQ3I8P4</accession>
<dbReference type="SUPFAM" id="SSF51261">
    <property type="entry name" value="Duplicated hybrid motif"/>
    <property type="match status" value="1"/>
</dbReference>
<name>A0ABQ3I8P4_9BACT</name>
<reference evidence="3" key="1">
    <citation type="journal article" date="2019" name="Int. J. Syst. Evol. Microbiol.">
        <title>The Global Catalogue of Microorganisms (GCM) 10K type strain sequencing project: providing services to taxonomists for standard genome sequencing and annotation.</title>
        <authorList>
            <consortium name="The Broad Institute Genomics Platform"/>
            <consortium name="The Broad Institute Genome Sequencing Center for Infectious Disease"/>
            <person name="Wu L."/>
            <person name="Ma J."/>
        </authorList>
    </citation>
    <scope>NUCLEOTIDE SEQUENCE [LARGE SCALE GENOMIC DNA]</scope>
    <source>
        <strain evidence="3">CGMCC 1.15111</strain>
    </source>
</reference>
<organism evidence="2 3">
    <name type="scientific">Roseivirga thermotolerans</name>
    <dbReference type="NCBI Taxonomy" id="1758176"/>
    <lineage>
        <taxon>Bacteria</taxon>
        <taxon>Pseudomonadati</taxon>
        <taxon>Bacteroidota</taxon>
        <taxon>Cytophagia</taxon>
        <taxon>Cytophagales</taxon>
        <taxon>Roseivirgaceae</taxon>
        <taxon>Roseivirga</taxon>
    </lineage>
</organism>